<dbReference type="OrthoDB" id="9804858at2"/>
<comment type="catalytic activity">
    <reaction evidence="7">
        <text>pyruvate + acetyl-CoA + H2O = (3R)-citramalate + CoA + H(+)</text>
        <dbReference type="Rhea" id="RHEA:19045"/>
        <dbReference type="ChEBI" id="CHEBI:15361"/>
        <dbReference type="ChEBI" id="CHEBI:15377"/>
        <dbReference type="ChEBI" id="CHEBI:15378"/>
        <dbReference type="ChEBI" id="CHEBI:30934"/>
        <dbReference type="ChEBI" id="CHEBI:57287"/>
        <dbReference type="ChEBI" id="CHEBI:57288"/>
        <dbReference type="EC" id="2.3.3.21"/>
    </reaction>
</comment>
<dbReference type="UniPathway" id="UPA00047">
    <property type="reaction ID" value="UER00066"/>
</dbReference>
<evidence type="ECO:0000256" key="5">
    <source>
        <dbReference type="ARBA" id="ARBA00022679"/>
    </source>
</evidence>
<evidence type="ECO:0000259" key="10">
    <source>
        <dbReference type="PROSITE" id="PS50991"/>
    </source>
</evidence>
<dbReference type="InterPro" id="IPR036230">
    <property type="entry name" value="LeuA_allosteric_dom_sf"/>
</dbReference>
<evidence type="ECO:0000256" key="3">
    <source>
        <dbReference type="ARBA" id="ARBA00022605"/>
    </source>
</evidence>
<keyword evidence="3" id="KW-0028">Amino-acid biosynthesis</keyword>
<dbReference type="PROSITE" id="PS00815">
    <property type="entry name" value="AIPM_HOMOCIT_SYNTH_1"/>
    <property type="match status" value="1"/>
</dbReference>
<dbReference type="GO" id="GO:0009097">
    <property type="term" value="P:isoleucine biosynthetic process"/>
    <property type="evidence" value="ECO:0007669"/>
    <property type="project" value="UniProtKB-UniRule"/>
</dbReference>
<dbReference type="EC" id="2.3.3.21" evidence="8"/>
<evidence type="ECO:0000256" key="6">
    <source>
        <dbReference type="ARBA" id="ARBA00023304"/>
    </source>
</evidence>
<dbReference type="NCBIfam" id="TIGR00977">
    <property type="entry name" value="citramal_synth"/>
    <property type="match status" value="1"/>
</dbReference>
<dbReference type="InterPro" id="IPR002034">
    <property type="entry name" value="AIPM/Hcit_synth_CS"/>
</dbReference>
<sequence>MSNPIQLYDTTLRDGTQRRGISLSVEDKLQITKLLDEFGFDYIEGGWPASNPKDTAFFKSAGRYVKHAKITAFGSTRRRGVFVDSDVNLRAILDAECPAATLFGKSSVFQATKILGLSLEENLAMVEESVQFLRNHGLEVIFDAEHFFDGCQEDLSYALDVLKAAENGGADWIVLCDTNGGSLPDQVREFVGQARNVVTVPLGIHAHNDGGLAVANSLAAVQAGVSMVQGTINGYGERCGNANLCTIWPNLVYKMKLSAGNEAMLRELTRLSRTVAEIANLIPDDSAPFVGDNAFTHKAGVHVGAVRKYPEAYEHIRPEQVGQTRRILVSELAGRSNLLYHFQNLDASSETVKELVQTVKRMEARGYQYEDAPSSMKLLVERSLGHVPVYFDVDRFHASVTHDQRTIAEATVRIVVGEDHFVEVGEGDGPVHALDAALRRALTQIYPVIEGLRLKDYKVRVLDGRDGTRALVRVWIRSEFRDETVQTVGVSRNILEASWLALLDSVNYVLWISHAVPAINEHQLRPSK</sequence>
<dbReference type="AlphaFoldDB" id="A0A1W1WKS8"/>
<protein>
    <recommendedName>
        <fullName evidence="8">Citramalate synthase</fullName>
        <ecNumber evidence="8">2.3.3.21</ecNumber>
    </recommendedName>
</protein>
<dbReference type="PANTHER" id="PTHR43538:SF1">
    <property type="entry name" value="(R)-CITRAMALATE SYNTHASE"/>
    <property type="match status" value="1"/>
</dbReference>
<evidence type="ECO:0000313" key="12">
    <source>
        <dbReference type="Proteomes" id="UP000192660"/>
    </source>
</evidence>
<dbReference type="Pfam" id="PF00682">
    <property type="entry name" value="HMGL-like"/>
    <property type="match status" value="1"/>
</dbReference>
<organism evidence="11 12">
    <name type="scientific">Sulfobacillus thermosulfidooxidans (strain DSM 9293 / VKM B-1269 / AT-1)</name>
    <dbReference type="NCBI Taxonomy" id="929705"/>
    <lineage>
        <taxon>Bacteria</taxon>
        <taxon>Bacillati</taxon>
        <taxon>Bacillota</taxon>
        <taxon>Clostridia</taxon>
        <taxon>Eubacteriales</taxon>
        <taxon>Clostridiales Family XVII. Incertae Sedis</taxon>
        <taxon>Sulfobacillus</taxon>
    </lineage>
</organism>
<reference evidence="12" key="1">
    <citation type="submission" date="2017-04" db="EMBL/GenBank/DDBJ databases">
        <authorList>
            <person name="Varghese N."/>
            <person name="Submissions S."/>
        </authorList>
    </citation>
    <scope>NUCLEOTIDE SEQUENCE [LARGE SCALE GENOMIC DNA]</scope>
    <source>
        <strain evidence="12">DSM 9293</strain>
    </source>
</reference>
<evidence type="ECO:0000256" key="7">
    <source>
        <dbReference type="ARBA" id="ARBA00048263"/>
    </source>
</evidence>
<evidence type="ECO:0000256" key="4">
    <source>
        <dbReference type="ARBA" id="ARBA00022624"/>
    </source>
</evidence>
<dbReference type="GO" id="GO:0003852">
    <property type="term" value="F:2-isopropylmalate synthase activity"/>
    <property type="evidence" value="ECO:0007669"/>
    <property type="project" value="InterPro"/>
</dbReference>
<keyword evidence="5 9" id="KW-0808">Transferase</keyword>
<dbReference type="InterPro" id="IPR013709">
    <property type="entry name" value="2-isopropylmalate_synth_dimer"/>
</dbReference>
<evidence type="ECO:0000256" key="8">
    <source>
        <dbReference type="NCBIfam" id="TIGR00977"/>
    </source>
</evidence>
<dbReference type="InterPro" id="IPR013785">
    <property type="entry name" value="Aldolase_TIM"/>
</dbReference>
<dbReference type="SUPFAM" id="SSF110921">
    <property type="entry name" value="2-isopropylmalate synthase LeuA, allosteric (dimerisation) domain"/>
    <property type="match status" value="1"/>
</dbReference>
<accession>A0A1W1WKS8</accession>
<keyword evidence="6" id="KW-0100">Branched-chain amino acid biosynthesis</keyword>
<dbReference type="STRING" id="28034.BFX07_11375"/>
<dbReference type="Gene3D" id="3.20.20.70">
    <property type="entry name" value="Aldolase class I"/>
    <property type="match status" value="1"/>
</dbReference>
<dbReference type="PROSITE" id="PS00816">
    <property type="entry name" value="AIPM_HOMOCIT_SYNTH_2"/>
    <property type="match status" value="1"/>
</dbReference>
<dbReference type="PANTHER" id="PTHR43538">
    <property type="entry name" value="ALPHA-IPM SYNTHASE/HOMOCITRATE SYNTHASE"/>
    <property type="match status" value="1"/>
</dbReference>
<dbReference type="InterPro" id="IPR054691">
    <property type="entry name" value="LeuA/HCS_post-cat"/>
</dbReference>
<dbReference type="Gene3D" id="3.30.160.270">
    <property type="match status" value="1"/>
</dbReference>
<comment type="pathway">
    <text evidence="1">Amino-acid biosynthesis; L-isoleucine biosynthesis; 2-oxobutanoate from pyruvate: step 1/3.</text>
</comment>
<dbReference type="GO" id="GO:0009098">
    <property type="term" value="P:L-leucine biosynthetic process"/>
    <property type="evidence" value="ECO:0007669"/>
    <property type="project" value="InterPro"/>
</dbReference>
<feature type="domain" description="Pyruvate carboxyltransferase" evidence="10">
    <location>
        <begin position="5"/>
        <end position="269"/>
    </location>
</feature>
<dbReference type="Proteomes" id="UP000192660">
    <property type="component" value="Unassembled WGS sequence"/>
</dbReference>
<dbReference type="SUPFAM" id="SSF51569">
    <property type="entry name" value="Aldolase"/>
    <property type="match status" value="1"/>
</dbReference>
<proteinExistence type="inferred from homology"/>
<evidence type="ECO:0000256" key="1">
    <source>
        <dbReference type="ARBA" id="ARBA00004743"/>
    </source>
</evidence>
<keyword evidence="4" id="KW-0412">Isoleucine biosynthesis</keyword>
<dbReference type="Pfam" id="PF08502">
    <property type="entry name" value="LeuA_dimer"/>
    <property type="match status" value="1"/>
</dbReference>
<keyword evidence="12" id="KW-1185">Reference proteome</keyword>
<dbReference type="Gene3D" id="1.10.238.260">
    <property type="match status" value="1"/>
</dbReference>
<evidence type="ECO:0000256" key="9">
    <source>
        <dbReference type="RuleBase" id="RU003523"/>
    </source>
</evidence>
<gene>
    <name evidence="11" type="ORF">SAMN00768000_2765</name>
</gene>
<evidence type="ECO:0000256" key="2">
    <source>
        <dbReference type="ARBA" id="ARBA00006154"/>
    </source>
</evidence>
<dbReference type="CDD" id="cd07941">
    <property type="entry name" value="DRE_TIM_LeuA3"/>
    <property type="match status" value="1"/>
</dbReference>
<dbReference type="GO" id="GO:0043714">
    <property type="term" value="F:(R)-citramalate synthase activity"/>
    <property type="evidence" value="ECO:0007669"/>
    <property type="project" value="UniProtKB-UniRule"/>
</dbReference>
<name>A0A1W1WKS8_SULTA</name>
<dbReference type="EMBL" id="FWWY01000001">
    <property type="protein sequence ID" value="SMC06343.1"/>
    <property type="molecule type" value="Genomic_DNA"/>
</dbReference>
<comment type="similarity">
    <text evidence="2 9">Belongs to the alpha-IPM synthase/homocitrate synthase family.</text>
</comment>
<dbReference type="SMART" id="SM00917">
    <property type="entry name" value="LeuA_dimer"/>
    <property type="match status" value="1"/>
</dbReference>
<dbReference type="PROSITE" id="PS50991">
    <property type="entry name" value="PYR_CT"/>
    <property type="match status" value="1"/>
</dbReference>
<dbReference type="Pfam" id="PF22617">
    <property type="entry name" value="HCS_D2"/>
    <property type="match status" value="1"/>
</dbReference>
<evidence type="ECO:0000313" key="11">
    <source>
        <dbReference type="EMBL" id="SMC06343.1"/>
    </source>
</evidence>
<dbReference type="InterPro" id="IPR005675">
    <property type="entry name" value="Citramal_synthase"/>
</dbReference>
<dbReference type="RefSeq" id="WP_051005349.1">
    <property type="nucleotide sequence ID" value="NZ_FWWY01000001.1"/>
</dbReference>
<dbReference type="InterPro" id="IPR000891">
    <property type="entry name" value="PYR_CT"/>
</dbReference>